<reference evidence="7 8" key="1">
    <citation type="submission" date="2018-06" db="EMBL/GenBank/DDBJ databases">
        <authorList>
            <consortium name="Pathogen Informatics"/>
            <person name="Doyle S."/>
        </authorList>
    </citation>
    <scope>NUCLEOTIDE SEQUENCE [LARGE SCALE GENOMIC DNA]</scope>
    <source>
        <strain evidence="7 8">NCTC13335</strain>
    </source>
</reference>
<dbReference type="RefSeq" id="WP_007242833.1">
    <property type="nucleotide sequence ID" value="NZ_CAUUFB010000001.1"/>
</dbReference>
<evidence type="ECO:0000313" key="8">
    <source>
        <dbReference type="Proteomes" id="UP000255264"/>
    </source>
</evidence>
<dbReference type="HAMAP" id="MF_00905">
    <property type="entry name" value="cAMP_phosphodiest_CpdA"/>
    <property type="match status" value="1"/>
</dbReference>
<dbReference type="Pfam" id="PF00149">
    <property type="entry name" value="Metallophos"/>
    <property type="match status" value="1"/>
</dbReference>
<feature type="binding site" evidence="5">
    <location>
        <position position="21"/>
    </location>
    <ligand>
        <name>Fe cation</name>
        <dbReference type="ChEBI" id="CHEBI:24875"/>
        <label>1</label>
    </ligand>
</feature>
<feature type="binding site" evidence="5">
    <location>
        <position position="204"/>
    </location>
    <ligand>
        <name>AMP</name>
        <dbReference type="ChEBI" id="CHEBI:456215"/>
    </ligand>
</feature>
<feature type="binding site" evidence="5">
    <location>
        <position position="202"/>
    </location>
    <ligand>
        <name>Fe cation</name>
        <dbReference type="ChEBI" id="CHEBI:24875"/>
        <label>2</label>
    </ligand>
</feature>
<dbReference type="EMBL" id="UGHS01000004">
    <property type="protein sequence ID" value="STO93405.1"/>
    <property type="molecule type" value="Genomic_DNA"/>
</dbReference>
<name>A0A377IYU7_9PAST</name>
<dbReference type="EC" id="3.1.4.53" evidence="5"/>
<dbReference type="PANTHER" id="PTHR42988">
    <property type="entry name" value="PHOSPHOHYDROLASE"/>
    <property type="match status" value="1"/>
</dbReference>
<evidence type="ECO:0000256" key="2">
    <source>
        <dbReference type="ARBA" id="ARBA00022801"/>
    </source>
</evidence>
<keyword evidence="1 5" id="KW-0479">Metal-binding</keyword>
<feature type="binding site" evidence="5">
    <location>
        <position position="63"/>
    </location>
    <ligand>
        <name>Fe cation</name>
        <dbReference type="ChEBI" id="CHEBI:24875"/>
        <label>1</label>
    </ligand>
</feature>
<comment type="cofactor">
    <cofactor evidence="5">
        <name>Fe(2+)</name>
        <dbReference type="ChEBI" id="CHEBI:29033"/>
    </cofactor>
    <text evidence="5">Binds 2 Fe(2+) ions per subunit.</text>
</comment>
<dbReference type="Proteomes" id="UP000255264">
    <property type="component" value="Unassembled WGS sequence"/>
</dbReference>
<feature type="domain" description="Calcineurin-like phosphoesterase" evidence="6">
    <location>
        <begin position="15"/>
        <end position="205"/>
    </location>
</feature>
<feature type="binding site" evidence="5">
    <location>
        <position position="23"/>
    </location>
    <ligand>
        <name>AMP</name>
        <dbReference type="ChEBI" id="CHEBI:456215"/>
    </ligand>
</feature>
<dbReference type="NCBIfam" id="NF008359">
    <property type="entry name" value="PRK11148.1"/>
    <property type="match status" value="1"/>
</dbReference>
<feature type="binding site" evidence="5">
    <location>
        <position position="204"/>
    </location>
    <ligand>
        <name>Fe cation</name>
        <dbReference type="ChEBI" id="CHEBI:24875"/>
        <label>1</label>
    </ligand>
</feature>
<evidence type="ECO:0000256" key="3">
    <source>
        <dbReference type="ARBA" id="ARBA00023004"/>
    </source>
</evidence>
<feature type="binding site" evidence="5">
    <location>
        <position position="163"/>
    </location>
    <ligand>
        <name>Fe cation</name>
        <dbReference type="ChEBI" id="CHEBI:24875"/>
        <label>2</label>
    </ligand>
</feature>
<feature type="binding site" evidence="5">
    <location>
        <position position="63"/>
    </location>
    <ligand>
        <name>AMP</name>
        <dbReference type="ChEBI" id="CHEBI:456215"/>
    </ligand>
</feature>
<dbReference type="InterPro" id="IPR029052">
    <property type="entry name" value="Metallo-depent_PP-like"/>
</dbReference>
<accession>A0A377IYU7</accession>
<gene>
    <name evidence="5 7" type="primary">cpdA</name>
    <name evidence="7" type="ORF">NCTC13335_01277</name>
</gene>
<dbReference type="SUPFAM" id="SSF56300">
    <property type="entry name" value="Metallo-dependent phosphatases"/>
    <property type="match status" value="1"/>
</dbReference>
<feature type="binding site" evidence="5">
    <location>
        <begin position="93"/>
        <end position="94"/>
    </location>
    <ligand>
        <name>AMP</name>
        <dbReference type="ChEBI" id="CHEBI:456215"/>
    </ligand>
</feature>
<comment type="similarity">
    <text evidence="4 5">Belongs to the cyclic nucleotide phosphodiesterase class-III family.</text>
</comment>
<dbReference type="PANTHER" id="PTHR42988:SF2">
    <property type="entry name" value="CYCLIC NUCLEOTIDE PHOSPHODIESTERASE CBUA0032-RELATED"/>
    <property type="match status" value="1"/>
</dbReference>
<evidence type="ECO:0000256" key="1">
    <source>
        <dbReference type="ARBA" id="ARBA00022723"/>
    </source>
</evidence>
<dbReference type="InterPro" id="IPR004843">
    <property type="entry name" value="Calcineurin-like_PHP"/>
</dbReference>
<dbReference type="Gene3D" id="3.60.21.10">
    <property type="match status" value="1"/>
</dbReference>
<evidence type="ECO:0000259" key="6">
    <source>
        <dbReference type="Pfam" id="PF00149"/>
    </source>
</evidence>
<keyword evidence="3 5" id="KW-0408">Iron</keyword>
<organism evidence="7 8">
    <name type="scientific">Haemophilus pittmaniae</name>
    <dbReference type="NCBI Taxonomy" id="249188"/>
    <lineage>
        <taxon>Bacteria</taxon>
        <taxon>Pseudomonadati</taxon>
        <taxon>Pseudomonadota</taxon>
        <taxon>Gammaproteobacteria</taxon>
        <taxon>Pasteurellales</taxon>
        <taxon>Pasteurellaceae</taxon>
        <taxon>Haemophilus</taxon>
    </lineage>
</organism>
<sequence>MLSSFVYQTDKPVVRLLQITDPHLFKDTNKDLLGINTQASFAQVLTEIQASDFDYELILATGDLVQDSSDEGYRLFVEMTSGLDKPLFWIPGNHDFQPKMVEFLNHHPINRLKHLLIGDNWQILLLDSQVSGVPHGELSQYQLDWIGAKLAQNPSRFSLIVLHHHLLPTNSAWLDQHNLRNSQDLLDVLSPFKNVKAIMYGHIHQAVDDMWFDYRVMATPSTCIQFKPDSNHFSLDTLQPGWREIELYNDGHIETRVKRIQDAVFLPNMREDGYE</sequence>
<evidence type="ECO:0000313" key="7">
    <source>
        <dbReference type="EMBL" id="STO93405.1"/>
    </source>
</evidence>
<evidence type="ECO:0000256" key="4">
    <source>
        <dbReference type="ARBA" id="ARBA00025742"/>
    </source>
</evidence>
<keyword evidence="2 5" id="KW-0378">Hydrolase</keyword>
<dbReference type="CDD" id="cd07402">
    <property type="entry name" value="MPP_GpdQ"/>
    <property type="match status" value="1"/>
</dbReference>
<keyword evidence="5" id="KW-0547">Nucleotide-binding</keyword>
<dbReference type="InterPro" id="IPR050884">
    <property type="entry name" value="CNP_phosphodiesterase-III"/>
</dbReference>
<feature type="binding site" evidence="5">
    <location>
        <position position="93"/>
    </location>
    <ligand>
        <name>Fe cation</name>
        <dbReference type="ChEBI" id="CHEBI:24875"/>
        <label>2</label>
    </ligand>
</feature>
<dbReference type="AlphaFoldDB" id="A0A377IYU7"/>
<feature type="binding site" evidence="5">
    <location>
        <position position="63"/>
    </location>
    <ligand>
        <name>Fe cation</name>
        <dbReference type="ChEBI" id="CHEBI:24875"/>
        <label>2</label>
    </ligand>
</feature>
<dbReference type="GO" id="GO:0000166">
    <property type="term" value="F:nucleotide binding"/>
    <property type="evidence" value="ECO:0007669"/>
    <property type="project" value="UniProtKB-UniRule"/>
</dbReference>
<feature type="binding site" evidence="5">
    <location>
        <position position="23"/>
    </location>
    <ligand>
        <name>Fe cation</name>
        <dbReference type="ChEBI" id="CHEBI:24875"/>
        <label>1</label>
    </ligand>
</feature>
<protein>
    <recommendedName>
        <fullName evidence="5">3',5'-cyclic adenosine monophosphate phosphodiesterase CpdA</fullName>
        <shortName evidence="5">3',5'-cyclic AMP phosphodiesterase</shortName>
        <shortName evidence="5">cAMP phosphodiesterase</shortName>
        <ecNumber evidence="5">3.1.4.53</ecNumber>
    </recommendedName>
</protein>
<comment type="function">
    <text evidence="5">Hydrolyzes cAMP to 5'-AMP. Plays an important regulatory role in modulating the intracellular concentration of cAMP, thereby influencing cAMP-dependent processes.</text>
</comment>
<evidence type="ECO:0000256" key="5">
    <source>
        <dbReference type="HAMAP-Rule" id="MF_00905"/>
    </source>
</evidence>
<comment type="catalytic activity">
    <reaction evidence="5">
        <text>3',5'-cyclic AMP + H2O = AMP + H(+)</text>
        <dbReference type="Rhea" id="RHEA:25277"/>
        <dbReference type="ChEBI" id="CHEBI:15377"/>
        <dbReference type="ChEBI" id="CHEBI:15378"/>
        <dbReference type="ChEBI" id="CHEBI:58165"/>
        <dbReference type="ChEBI" id="CHEBI:456215"/>
        <dbReference type="EC" id="3.1.4.53"/>
    </reaction>
</comment>
<dbReference type="GO" id="GO:0046872">
    <property type="term" value="F:metal ion binding"/>
    <property type="evidence" value="ECO:0007669"/>
    <property type="project" value="UniProtKB-UniRule"/>
</dbReference>
<proteinExistence type="inferred from homology"/>
<keyword evidence="5" id="KW-0114">cAMP</keyword>
<dbReference type="InterPro" id="IPR046379">
    <property type="entry name" value="cAMP_phosphodiest_CpdA"/>
</dbReference>
<dbReference type="GO" id="GO:0004115">
    <property type="term" value="F:3',5'-cyclic-AMP phosphodiesterase activity"/>
    <property type="evidence" value="ECO:0007669"/>
    <property type="project" value="UniProtKB-UniRule"/>
</dbReference>
<dbReference type="InterPro" id="IPR026575">
    <property type="entry name" value="GpdQ/CpdA-like"/>
</dbReference>
<keyword evidence="8" id="KW-1185">Reference proteome</keyword>
<dbReference type="OrthoDB" id="9784378at2"/>